<dbReference type="SUPFAM" id="SSF52172">
    <property type="entry name" value="CheY-like"/>
    <property type="match status" value="1"/>
</dbReference>
<dbReference type="PANTHER" id="PTHR42872">
    <property type="entry name" value="PROTEIN-GLUTAMATE METHYLESTERASE/PROTEIN-GLUTAMINE GLUTAMINASE"/>
    <property type="match status" value="1"/>
</dbReference>
<dbReference type="CDD" id="cd16432">
    <property type="entry name" value="CheB_Rec"/>
    <property type="match status" value="1"/>
</dbReference>
<evidence type="ECO:0000259" key="9">
    <source>
        <dbReference type="PROSITE" id="PS50122"/>
    </source>
</evidence>
<feature type="domain" description="CheB-type methylesterase" evidence="9">
    <location>
        <begin position="165"/>
        <end position="361"/>
    </location>
</feature>
<gene>
    <name evidence="10" type="ORF">CA264_07600</name>
</gene>
<dbReference type="Pfam" id="PF01339">
    <property type="entry name" value="CheB_methylest"/>
    <property type="match status" value="1"/>
</dbReference>
<evidence type="ECO:0000256" key="4">
    <source>
        <dbReference type="ARBA" id="ARBA00039140"/>
    </source>
</evidence>
<sequence length="378" mass="41414">MQEKSRELRVLIADKSSYVRLVLQDIVDSEQDMQATGVAADADELLGLLGADEADLVILDCDLPGNENLLVLKRIFSEVPKPVLLLITQEQLTLDLLKQAVELGVYGIVLKPGRGRYANYRSIAAEFLRKVRAVSETELYNVQRRLEYLQQEMVLLAERPVKRKSSPVDTIIVIGASTGGTQAVESIVSRLSPELQAAVLVVLHLPEKFTRSYAKRLQRLTPLKVVEGRAGSLLRTGKVIVAPGGKNMVVEPFMGDPANLKVGFTDEPTPLFDQPSLDLLLRSVAQCAVRNMVGVVLTGMGKDGTLGASYMREQGGFMVAQDEATSVIFGMARSAIQSGYINKVLPLQEIPQFLNRYVAGQQQVSATDSDYEIERTGV</sequence>
<keyword evidence="2 6" id="KW-0145">Chemotaxis</keyword>
<dbReference type="STRING" id="709015.GCA_000472485_01527"/>
<comment type="catalytic activity">
    <reaction evidence="5">
        <text>[protein]-L-glutamate 5-O-methyl ester + H2O = L-glutamyl-[protein] + methanol + H(+)</text>
        <dbReference type="Rhea" id="RHEA:23236"/>
        <dbReference type="Rhea" id="RHEA-COMP:10208"/>
        <dbReference type="Rhea" id="RHEA-COMP:10311"/>
        <dbReference type="ChEBI" id="CHEBI:15377"/>
        <dbReference type="ChEBI" id="CHEBI:15378"/>
        <dbReference type="ChEBI" id="CHEBI:17790"/>
        <dbReference type="ChEBI" id="CHEBI:29973"/>
        <dbReference type="ChEBI" id="CHEBI:82795"/>
        <dbReference type="EC" id="3.1.1.61"/>
    </reaction>
</comment>
<dbReference type="GO" id="GO:0008984">
    <property type="term" value="F:protein-glutamate methylesterase activity"/>
    <property type="evidence" value="ECO:0007669"/>
    <property type="project" value="UniProtKB-EC"/>
</dbReference>
<name>A0A1X9YR22_9BACT</name>
<keyword evidence="1" id="KW-0963">Cytoplasm</keyword>
<dbReference type="OrthoDB" id="1524092at2"/>
<dbReference type="RefSeq" id="WP_025606028.1">
    <property type="nucleotide sequence ID" value="NZ_CP021235.1"/>
</dbReference>
<dbReference type="SUPFAM" id="SSF52738">
    <property type="entry name" value="Methylesterase CheB, C-terminal domain"/>
    <property type="match status" value="1"/>
</dbReference>
<dbReference type="Gene3D" id="3.40.50.2300">
    <property type="match status" value="1"/>
</dbReference>
<dbReference type="GO" id="GO:0000156">
    <property type="term" value="F:phosphorelay response regulator activity"/>
    <property type="evidence" value="ECO:0007669"/>
    <property type="project" value="InterPro"/>
</dbReference>
<keyword evidence="3 6" id="KW-0378">Hydrolase</keyword>
<dbReference type="InterPro" id="IPR000673">
    <property type="entry name" value="Sig_transdc_resp-reg_Me-estase"/>
</dbReference>
<dbReference type="EMBL" id="CP021235">
    <property type="protein sequence ID" value="ARS35312.1"/>
    <property type="molecule type" value="Genomic_DNA"/>
</dbReference>
<evidence type="ECO:0000259" key="8">
    <source>
        <dbReference type="PROSITE" id="PS50110"/>
    </source>
</evidence>
<dbReference type="Proteomes" id="UP000266292">
    <property type="component" value="Chromosome"/>
</dbReference>
<dbReference type="PANTHER" id="PTHR42872:SF6">
    <property type="entry name" value="PROTEIN-GLUTAMATE METHYLESTERASE_PROTEIN-GLUTAMINE GLUTAMINASE"/>
    <property type="match status" value="1"/>
</dbReference>
<protein>
    <recommendedName>
        <fullName evidence="4">protein-glutamate methylesterase</fullName>
        <ecNumber evidence="4">3.1.1.61</ecNumber>
    </recommendedName>
</protein>
<dbReference type="InterPro" id="IPR001789">
    <property type="entry name" value="Sig_transdc_resp-reg_receiver"/>
</dbReference>
<evidence type="ECO:0000313" key="11">
    <source>
        <dbReference type="Proteomes" id="UP000266292"/>
    </source>
</evidence>
<keyword evidence="11" id="KW-1185">Reference proteome</keyword>
<dbReference type="AlphaFoldDB" id="A0A1X9YR22"/>
<dbReference type="GO" id="GO:0006935">
    <property type="term" value="P:chemotaxis"/>
    <property type="evidence" value="ECO:0007669"/>
    <property type="project" value="UniProtKB-UniRule"/>
</dbReference>
<accession>A0A1X9YR22</accession>
<dbReference type="PIRSF" id="PIRSF000876">
    <property type="entry name" value="RR_chemtxs_CheB"/>
    <property type="match status" value="1"/>
</dbReference>
<dbReference type="InterPro" id="IPR035909">
    <property type="entry name" value="CheB_C"/>
</dbReference>
<feature type="active site" evidence="6">
    <location>
        <position position="204"/>
    </location>
</feature>
<evidence type="ECO:0000256" key="3">
    <source>
        <dbReference type="ARBA" id="ARBA00022801"/>
    </source>
</evidence>
<dbReference type="PROSITE" id="PS50110">
    <property type="entry name" value="RESPONSE_REGULATORY"/>
    <property type="match status" value="1"/>
</dbReference>
<dbReference type="Pfam" id="PF00072">
    <property type="entry name" value="Response_reg"/>
    <property type="match status" value="1"/>
</dbReference>
<feature type="active site" evidence="6">
    <location>
        <position position="177"/>
    </location>
</feature>
<proteinExistence type="predicted"/>
<feature type="active site" evidence="6">
    <location>
        <position position="303"/>
    </location>
</feature>
<keyword evidence="7" id="KW-0597">Phosphoprotein</keyword>
<dbReference type="InterPro" id="IPR008248">
    <property type="entry name" value="CheB-like"/>
</dbReference>
<dbReference type="GO" id="GO:0005737">
    <property type="term" value="C:cytoplasm"/>
    <property type="evidence" value="ECO:0007669"/>
    <property type="project" value="InterPro"/>
</dbReference>
<evidence type="ECO:0000256" key="1">
    <source>
        <dbReference type="ARBA" id="ARBA00022490"/>
    </source>
</evidence>
<feature type="modified residue" description="4-aspartylphosphate" evidence="7">
    <location>
        <position position="60"/>
    </location>
</feature>
<evidence type="ECO:0000256" key="5">
    <source>
        <dbReference type="ARBA" id="ARBA00048267"/>
    </source>
</evidence>
<reference evidence="11" key="1">
    <citation type="submission" date="2017-05" db="EMBL/GenBank/DDBJ databases">
        <authorList>
            <person name="Ray J."/>
            <person name="Price M."/>
            <person name="Deutschbauer A."/>
        </authorList>
    </citation>
    <scope>NUCLEOTIDE SEQUENCE [LARGE SCALE GENOMIC DNA]</scope>
    <source>
        <strain evidence="11">DSM 19842</strain>
    </source>
</reference>
<evidence type="ECO:0000256" key="6">
    <source>
        <dbReference type="PROSITE-ProRule" id="PRU00050"/>
    </source>
</evidence>
<evidence type="ECO:0000256" key="7">
    <source>
        <dbReference type="PROSITE-ProRule" id="PRU00169"/>
    </source>
</evidence>
<feature type="domain" description="Response regulatory" evidence="8">
    <location>
        <begin position="9"/>
        <end position="126"/>
    </location>
</feature>
<dbReference type="InterPro" id="IPR011006">
    <property type="entry name" value="CheY-like_superfamily"/>
</dbReference>
<dbReference type="KEGG" id="pact:CA264_07600"/>
<evidence type="ECO:0000313" key="10">
    <source>
        <dbReference type="EMBL" id="ARS35312.1"/>
    </source>
</evidence>
<organism evidence="10 11">
    <name type="scientific">Pontibacter actiniarum</name>
    <dbReference type="NCBI Taxonomy" id="323450"/>
    <lineage>
        <taxon>Bacteria</taxon>
        <taxon>Pseudomonadati</taxon>
        <taxon>Bacteroidota</taxon>
        <taxon>Cytophagia</taxon>
        <taxon>Cytophagales</taxon>
        <taxon>Hymenobacteraceae</taxon>
        <taxon>Pontibacter</taxon>
    </lineage>
</organism>
<dbReference type="PROSITE" id="PS50122">
    <property type="entry name" value="CHEB"/>
    <property type="match status" value="1"/>
</dbReference>
<dbReference type="EC" id="3.1.1.61" evidence="4"/>
<evidence type="ECO:0000256" key="2">
    <source>
        <dbReference type="ARBA" id="ARBA00022500"/>
    </source>
</evidence>
<dbReference type="Gene3D" id="3.40.50.180">
    <property type="entry name" value="Methylesterase CheB, C-terminal domain"/>
    <property type="match status" value="1"/>
</dbReference>